<dbReference type="AlphaFoldDB" id="A0A8H7CAH8"/>
<evidence type="ECO:0000313" key="4">
    <source>
        <dbReference type="Proteomes" id="UP000620124"/>
    </source>
</evidence>
<accession>A0A8H7CAH8</accession>
<dbReference type="Proteomes" id="UP000620124">
    <property type="component" value="Unassembled WGS sequence"/>
</dbReference>
<dbReference type="OrthoDB" id="2758521at2759"/>
<feature type="chain" id="PRO_5034970638" evidence="2">
    <location>
        <begin position="19"/>
        <end position="137"/>
    </location>
</feature>
<keyword evidence="4" id="KW-1185">Reference proteome</keyword>
<feature type="signal peptide" evidence="2">
    <location>
        <begin position="1"/>
        <end position="18"/>
    </location>
</feature>
<keyword evidence="2" id="KW-0732">Signal</keyword>
<dbReference type="EMBL" id="JACAZI010000033">
    <property type="protein sequence ID" value="KAF7330220.1"/>
    <property type="molecule type" value="Genomic_DNA"/>
</dbReference>
<comment type="caution">
    <text evidence="3">The sequence shown here is derived from an EMBL/GenBank/DDBJ whole genome shotgun (WGS) entry which is preliminary data.</text>
</comment>
<proteinExistence type="predicted"/>
<name>A0A8H7CAH8_9AGAR</name>
<evidence type="ECO:0000256" key="2">
    <source>
        <dbReference type="SAM" id="SignalP"/>
    </source>
</evidence>
<sequence>MLWLLAFLHFIYLRSTFSKLVTAIIDDTFPGDTNSSILYSLPSAWLAGSATVHGRVAPDASQAQNGTWHDTTDDTTPDHDGTTPTFMEISFQGTGIDVRCIIANNKAANASIPPFTGTKSNYSFFIDTVPPEQRFRS</sequence>
<gene>
    <name evidence="3" type="ORF">MVEN_02459100</name>
</gene>
<evidence type="ECO:0000256" key="1">
    <source>
        <dbReference type="SAM" id="MobiDB-lite"/>
    </source>
</evidence>
<feature type="region of interest" description="Disordered" evidence="1">
    <location>
        <begin position="59"/>
        <end position="81"/>
    </location>
</feature>
<feature type="compositionally biased region" description="Basic and acidic residues" evidence="1">
    <location>
        <begin position="70"/>
        <end position="81"/>
    </location>
</feature>
<evidence type="ECO:0000313" key="3">
    <source>
        <dbReference type="EMBL" id="KAF7330220.1"/>
    </source>
</evidence>
<protein>
    <submittedName>
        <fullName evidence="3">Uncharacterized protein</fullName>
    </submittedName>
</protein>
<reference evidence="3" key="1">
    <citation type="submission" date="2020-05" db="EMBL/GenBank/DDBJ databases">
        <title>Mycena genomes resolve the evolution of fungal bioluminescence.</title>
        <authorList>
            <person name="Tsai I.J."/>
        </authorList>
    </citation>
    <scope>NUCLEOTIDE SEQUENCE</scope>
    <source>
        <strain evidence="3">CCC161011</strain>
    </source>
</reference>
<organism evidence="3 4">
    <name type="scientific">Mycena venus</name>
    <dbReference type="NCBI Taxonomy" id="2733690"/>
    <lineage>
        <taxon>Eukaryota</taxon>
        <taxon>Fungi</taxon>
        <taxon>Dikarya</taxon>
        <taxon>Basidiomycota</taxon>
        <taxon>Agaricomycotina</taxon>
        <taxon>Agaricomycetes</taxon>
        <taxon>Agaricomycetidae</taxon>
        <taxon>Agaricales</taxon>
        <taxon>Marasmiineae</taxon>
        <taxon>Mycenaceae</taxon>
        <taxon>Mycena</taxon>
    </lineage>
</organism>